<feature type="signal peptide" evidence="2">
    <location>
        <begin position="1"/>
        <end position="22"/>
    </location>
</feature>
<dbReference type="EMBL" id="FMUX01000013">
    <property type="protein sequence ID" value="SCY60277.1"/>
    <property type="molecule type" value="Genomic_DNA"/>
</dbReference>
<evidence type="ECO:0000256" key="1">
    <source>
        <dbReference type="SAM" id="MobiDB-lite"/>
    </source>
</evidence>
<dbReference type="InterPro" id="IPR010727">
    <property type="entry name" value="DUF1302"/>
</dbReference>
<accession>A0A1G5H9A1</accession>
<dbReference type="OrthoDB" id="9801336at2"/>
<name>A0A1G5H9A1_9BACT</name>
<dbReference type="Gene3D" id="2.40.160.130">
    <property type="entry name" value="Capsule assembly protein Wzi"/>
    <property type="match status" value="1"/>
</dbReference>
<reference evidence="3 4" key="1">
    <citation type="submission" date="2016-10" db="EMBL/GenBank/DDBJ databases">
        <authorList>
            <person name="de Groot N.N."/>
        </authorList>
    </citation>
    <scope>NUCLEOTIDE SEQUENCE [LARGE SCALE GENOMIC DNA]</scope>
    <source>
        <strain evidence="3 4">AA1</strain>
    </source>
</reference>
<dbReference type="InterPro" id="IPR038636">
    <property type="entry name" value="Wzi_sf"/>
</dbReference>
<keyword evidence="2" id="KW-0732">Signal</keyword>
<gene>
    <name evidence="3" type="ORF">SAMN05216233_11324</name>
</gene>
<dbReference type="RefSeq" id="WP_092212167.1">
    <property type="nucleotide sequence ID" value="NZ_FMUX01000013.1"/>
</dbReference>
<feature type="region of interest" description="Disordered" evidence="1">
    <location>
        <begin position="171"/>
        <end position="191"/>
    </location>
</feature>
<evidence type="ECO:0000256" key="2">
    <source>
        <dbReference type="SAM" id="SignalP"/>
    </source>
</evidence>
<dbReference type="STRING" id="419481.SAMN05216233_11324"/>
<proteinExistence type="predicted"/>
<feature type="chain" id="PRO_5011740752" description="Porin" evidence="2">
    <location>
        <begin position="23"/>
        <end position="399"/>
    </location>
</feature>
<dbReference type="Proteomes" id="UP000198870">
    <property type="component" value="Unassembled WGS sequence"/>
</dbReference>
<dbReference type="Pfam" id="PF06980">
    <property type="entry name" value="DUF1302"/>
    <property type="match status" value="1"/>
</dbReference>
<organism evidence="3 4">
    <name type="scientific">Desulfoluna spongiiphila</name>
    <dbReference type="NCBI Taxonomy" id="419481"/>
    <lineage>
        <taxon>Bacteria</taxon>
        <taxon>Pseudomonadati</taxon>
        <taxon>Thermodesulfobacteriota</taxon>
        <taxon>Desulfobacteria</taxon>
        <taxon>Desulfobacterales</taxon>
        <taxon>Desulfolunaceae</taxon>
        <taxon>Desulfoluna</taxon>
    </lineage>
</organism>
<keyword evidence="4" id="KW-1185">Reference proteome</keyword>
<dbReference type="AlphaFoldDB" id="A0A1G5H9A1"/>
<evidence type="ECO:0008006" key="5">
    <source>
        <dbReference type="Google" id="ProtNLM"/>
    </source>
</evidence>
<protein>
    <recommendedName>
        <fullName evidence="5">Porin</fullName>
    </recommendedName>
</protein>
<evidence type="ECO:0000313" key="4">
    <source>
        <dbReference type="Proteomes" id="UP000198870"/>
    </source>
</evidence>
<sequence length="399" mass="44051">MRLPPLAVAACVLLLATAPAGAGPLPFAGYLETRHAVQVKSPHEFLASETRLRLETEGSRDEASFFASVNASENHIDEESSEVRLHEGYLDYAGDGWDVRAGRQIIIWGNSDGLQVTDVLCPSDLTEYATRDLDEIRMPIDAVNLRYTGSGDLTIETVLIPFFEPAKLPEADSPWRVGTGPDPTPTEPEKTLENGEVGVRASWFLPGVDLTFSWARLWNDLPAQVAADTDPEPLGYRRTSFAGMTVSVPLGSLVVRGEAAWFSSGSFPVAEQGAPDIEKPLIKALAGCDWYPGEDWTFTVQALGEHIVRHNEDTVQDETRGLLTLRVAKKLFREKLELSNMGYVTLNDQDLFNRFEADYEITDGFHAMAGADLFAGTRSGIYGRYKDNTQIWVKAKYSF</sequence>
<evidence type="ECO:0000313" key="3">
    <source>
        <dbReference type="EMBL" id="SCY60277.1"/>
    </source>
</evidence>